<evidence type="ECO:0000313" key="1">
    <source>
        <dbReference type="EMBL" id="MFD2234910.1"/>
    </source>
</evidence>
<dbReference type="EMBL" id="JBHUIY010000030">
    <property type="protein sequence ID" value="MFD2234910.1"/>
    <property type="molecule type" value="Genomic_DNA"/>
</dbReference>
<sequence>MSATGVDRDLEARLDAIRRDHGDTVRIDQVGEVVRSLLDSIGGDISAGDLRLYREVESLANYIHAAREEIAALRPGDIKDRFIASATDELDAIVGATEAATNEIMDAAESLESLTGEIDAAAGEKLSEITTRIYEACTFQDITGQRITKVVKALKEIEDRVEGLVRMFGAEYDGKDGAGKDQAAPAALTDQDLLNGPQLPSTAANQADIDALLASFD</sequence>
<dbReference type="EC" id="3.6.1.-" evidence="1"/>
<reference evidence="2" key="1">
    <citation type="journal article" date="2019" name="Int. J. Syst. Evol. Microbiol.">
        <title>The Global Catalogue of Microorganisms (GCM) 10K type strain sequencing project: providing services to taxonomists for standard genome sequencing and annotation.</title>
        <authorList>
            <consortium name="The Broad Institute Genomics Platform"/>
            <consortium name="The Broad Institute Genome Sequencing Center for Infectious Disease"/>
            <person name="Wu L."/>
            <person name="Ma J."/>
        </authorList>
    </citation>
    <scope>NUCLEOTIDE SEQUENCE [LARGE SCALE GENOMIC DNA]</scope>
    <source>
        <strain evidence="2">KCTC 15012</strain>
    </source>
</reference>
<dbReference type="Proteomes" id="UP001597296">
    <property type="component" value="Unassembled WGS sequence"/>
</dbReference>
<accession>A0ABW5CFK5</accession>
<dbReference type="InterPro" id="IPR007439">
    <property type="entry name" value="Chemotax_Pase_CheZ"/>
</dbReference>
<gene>
    <name evidence="1" type="ORF">ACFSNB_13940</name>
</gene>
<protein>
    <submittedName>
        <fullName evidence="1">Protein phosphatase CheZ</fullName>
        <ecNumber evidence="1">3.6.1.-</ecNumber>
    </submittedName>
</protein>
<dbReference type="Pfam" id="PF04344">
    <property type="entry name" value="CheZ"/>
    <property type="match status" value="1"/>
</dbReference>
<dbReference type="GO" id="GO:0016787">
    <property type="term" value="F:hydrolase activity"/>
    <property type="evidence" value="ECO:0007669"/>
    <property type="project" value="UniProtKB-KW"/>
</dbReference>
<keyword evidence="2" id="KW-1185">Reference proteome</keyword>
<proteinExistence type="predicted"/>
<comment type="caution">
    <text evidence="1">The sequence shown here is derived from an EMBL/GenBank/DDBJ whole genome shotgun (WGS) entry which is preliminary data.</text>
</comment>
<evidence type="ECO:0000313" key="2">
    <source>
        <dbReference type="Proteomes" id="UP001597296"/>
    </source>
</evidence>
<dbReference type="Gene3D" id="1.10.287.500">
    <property type="entry name" value="Helix hairpin bin"/>
    <property type="match status" value="2"/>
</dbReference>
<organism evidence="1 2">
    <name type="scientific">Phaeospirillum tilakii</name>
    <dbReference type="NCBI Taxonomy" id="741673"/>
    <lineage>
        <taxon>Bacteria</taxon>
        <taxon>Pseudomonadati</taxon>
        <taxon>Pseudomonadota</taxon>
        <taxon>Alphaproteobacteria</taxon>
        <taxon>Rhodospirillales</taxon>
        <taxon>Rhodospirillaceae</taxon>
        <taxon>Phaeospirillum</taxon>
    </lineage>
</organism>
<dbReference type="SUPFAM" id="SSF75708">
    <property type="entry name" value="Chemotaxis phosphatase CheZ"/>
    <property type="match status" value="1"/>
</dbReference>
<dbReference type="RefSeq" id="WP_377317594.1">
    <property type="nucleotide sequence ID" value="NZ_JBHUIY010000030.1"/>
</dbReference>
<name>A0ABW5CFK5_9PROT</name>
<keyword evidence="1" id="KW-0378">Hydrolase</keyword>